<sequence>MLQVITLPCILLATCIHATNPGLRLHITQNGMNYANTVAVDLISKTVRNAKIPDQSGSGHHVEYNIYGLAIKNFQLGTSSIKLSSGSDLKWATANIVLEMDGNFHYKYRWHFIKISDHGRFTVKFSGMSFTVGINAGVDGNGRPTIKSAQCACNSGHVQFKFHGGRAWIYNTFAGKVSKAISNQFQKKMCGIVQNLIDNNAQKSLSTMKVQVKLGKLLTLDYRLMSAPKATPQFMEASLKGEILWSSNKTEAPFAPQLMAPITDSKRMVYITLSDYVFNTMFYQAHKHNMLVFNLTSKNIKDKKDILNTTCSGLCIGKFIPQIGKAFPNSTVELQMLSTKPPVTNISVGVLGVRAEGNITLFARKSDKSLHYLFIIYTKASIKVNLSMANEMIHGKLYDMKIQTKVTNSAIGTINDRGLQFLVDGAIITTIEPMINGLGTKGFPIPSTKDLQFQQSGLKLLQNTILIETDLKYAPKSTVLKFVPMNERYLANEI</sequence>
<dbReference type="EMBL" id="CACVKT020004886">
    <property type="protein sequence ID" value="CAC5392010.1"/>
    <property type="molecule type" value="Genomic_DNA"/>
</dbReference>
<dbReference type="PIRSF" id="PIRSF002417">
    <property type="entry name" value="Lipid_binding_protein"/>
    <property type="match status" value="1"/>
</dbReference>
<evidence type="ECO:0000256" key="7">
    <source>
        <dbReference type="SAM" id="SignalP"/>
    </source>
</evidence>
<evidence type="ECO:0000256" key="6">
    <source>
        <dbReference type="PIRSR" id="PIRSR002417-50"/>
    </source>
</evidence>
<evidence type="ECO:0000256" key="4">
    <source>
        <dbReference type="ARBA" id="ARBA00023157"/>
    </source>
</evidence>
<name>A0A6J8CAD9_MYTCO</name>
<reference evidence="10 11" key="1">
    <citation type="submission" date="2020-06" db="EMBL/GenBank/DDBJ databases">
        <authorList>
            <person name="Li R."/>
            <person name="Bekaert M."/>
        </authorList>
    </citation>
    <scope>NUCLEOTIDE SEQUENCE [LARGE SCALE GENOMIC DNA]</scope>
    <source>
        <strain evidence="11">wild</strain>
    </source>
</reference>
<evidence type="ECO:0000256" key="5">
    <source>
        <dbReference type="ARBA" id="ARBA00023180"/>
    </source>
</evidence>
<dbReference type="InterPro" id="IPR017943">
    <property type="entry name" value="Bactericidal_perm-incr_a/b_dom"/>
</dbReference>
<dbReference type="Pfam" id="PF02886">
    <property type="entry name" value="LBP_BPI_CETP_C"/>
    <property type="match status" value="1"/>
</dbReference>
<organism evidence="10 11">
    <name type="scientific">Mytilus coruscus</name>
    <name type="common">Sea mussel</name>
    <dbReference type="NCBI Taxonomy" id="42192"/>
    <lineage>
        <taxon>Eukaryota</taxon>
        <taxon>Metazoa</taxon>
        <taxon>Spiralia</taxon>
        <taxon>Lophotrochozoa</taxon>
        <taxon>Mollusca</taxon>
        <taxon>Bivalvia</taxon>
        <taxon>Autobranchia</taxon>
        <taxon>Pteriomorphia</taxon>
        <taxon>Mytilida</taxon>
        <taxon>Mytiloidea</taxon>
        <taxon>Mytilidae</taxon>
        <taxon>Mytilinae</taxon>
        <taxon>Mytilus</taxon>
    </lineage>
</organism>
<feature type="domain" description="Lipid-binding serum glycoprotein N-terminal" evidence="8">
    <location>
        <begin position="26"/>
        <end position="248"/>
    </location>
</feature>
<keyword evidence="5" id="KW-0325">Glycoprotein</keyword>
<dbReference type="InterPro" id="IPR017942">
    <property type="entry name" value="Lipid-bd_serum_glycop_N"/>
</dbReference>
<dbReference type="Gene3D" id="3.15.20.10">
    <property type="entry name" value="Bactericidal permeability-increasing protein, domain 2"/>
    <property type="match status" value="1"/>
</dbReference>
<evidence type="ECO:0000256" key="3">
    <source>
        <dbReference type="ARBA" id="ARBA00022525"/>
    </source>
</evidence>
<dbReference type="InterPro" id="IPR032942">
    <property type="entry name" value="BPI/LBP/Plunc"/>
</dbReference>
<comment type="similarity">
    <text evidence="2">Belongs to the BPI/LBP/Plunc superfamily. BPI/LBP family.</text>
</comment>
<protein>
    <submittedName>
        <fullName evidence="10">LBP</fullName>
    </submittedName>
</protein>
<dbReference type="InterPro" id="IPR001124">
    <property type="entry name" value="Lipid-bd_serum_glycop_C"/>
</dbReference>
<evidence type="ECO:0000313" key="11">
    <source>
        <dbReference type="Proteomes" id="UP000507470"/>
    </source>
</evidence>
<evidence type="ECO:0000259" key="9">
    <source>
        <dbReference type="SMART" id="SM00329"/>
    </source>
</evidence>
<keyword evidence="4 6" id="KW-1015">Disulfide bond</keyword>
<feature type="chain" id="PRO_5026895996" evidence="7">
    <location>
        <begin position="19"/>
        <end position="494"/>
    </location>
</feature>
<dbReference type="PANTHER" id="PTHR10504:SF131">
    <property type="entry name" value="BPI2 DOMAIN-CONTAINING PROTEIN"/>
    <property type="match status" value="1"/>
</dbReference>
<accession>A0A6J8CAD9</accession>
<dbReference type="FunFam" id="3.15.10.10:FF:000001">
    <property type="entry name" value="phospholipid transfer protein-like"/>
    <property type="match status" value="1"/>
</dbReference>
<gene>
    <name evidence="10" type="ORF">MCOR_26976</name>
</gene>
<feature type="signal peptide" evidence="7">
    <location>
        <begin position="1"/>
        <end position="18"/>
    </location>
</feature>
<dbReference type="InterPro" id="IPR030675">
    <property type="entry name" value="BPI/LBP"/>
</dbReference>
<dbReference type="SMART" id="SM00328">
    <property type="entry name" value="BPI1"/>
    <property type="match status" value="1"/>
</dbReference>
<dbReference type="Gene3D" id="3.15.10.10">
    <property type="entry name" value="Bactericidal permeability-increasing protein, domain 1"/>
    <property type="match status" value="1"/>
</dbReference>
<feature type="disulfide bond" evidence="6">
    <location>
        <begin position="151"/>
        <end position="190"/>
    </location>
</feature>
<dbReference type="GO" id="GO:0008289">
    <property type="term" value="F:lipid binding"/>
    <property type="evidence" value="ECO:0007669"/>
    <property type="project" value="InterPro"/>
</dbReference>
<dbReference type="Pfam" id="PF01273">
    <property type="entry name" value="LBP_BPI_CETP"/>
    <property type="match status" value="1"/>
</dbReference>
<feature type="domain" description="Lipid-binding serum glycoprotein C-terminal" evidence="9">
    <location>
        <begin position="263"/>
        <end position="469"/>
    </location>
</feature>
<dbReference type="OrthoDB" id="10255543at2759"/>
<dbReference type="GO" id="GO:0005615">
    <property type="term" value="C:extracellular space"/>
    <property type="evidence" value="ECO:0007669"/>
    <property type="project" value="InterPro"/>
</dbReference>
<keyword evidence="11" id="KW-1185">Reference proteome</keyword>
<keyword evidence="7" id="KW-0732">Signal</keyword>
<dbReference type="SMART" id="SM00329">
    <property type="entry name" value="BPI2"/>
    <property type="match status" value="1"/>
</dbReference>
<dbReference type="AlphaFoldDB" id="A0A6J8CAD9"/>
<evidence type="ECO:0000256" key="1">
    <source>
        <dbReference type="ARBA" id="ARBA00004613"/>
    </source>
</evidence>
<evidence type="ECO:0000313" key="10">
    <source>
        <dbReference type="EMBL" id="CAC5392010.1"/>
    </source>
</evidence>
<evidence type="ECO:0000259" key="8">
    <source>
        <dbReference type="SMART" id="SM00328"/>
    </source>
</evidence>
<keyword evidence="3" id="KW-0964">Secreted</keyword>
<dbReference type="Proteomes" id="UP000507470">
    <property type="component" value="Unassembled WGS sequence"/>
</dbReference>
<dbReference type="PANTHER" id="PTHR10504">
    <property type="entry name" value="BACTERICIDAL PERMEABILITY-INCREASING BPI PROTEIN-RELATED"/>
    <property type="match status" value="1"/>
</dbReference>
<dbReference type="SUPFAM" id="SSF55394">
    <property type="entry name" value="Bactericidal permeability-increasing protein, BPI"/>
    <property type="match status" value="2"/>
</dbReference>
<proteinExistence type="inferred from homology"/>
<evidence type="ECO:0000256" key="2">
    <source>
        <dbReference type="ARBA" id="ARBA00007292"/>
    </source>
</evidence>
<comment type="subcellular location">
    <subcellularLocation>
        <location evidence="1">Secreted</location>
    </subcellularLocation>
</comment>